<dbReference type="Pfam" id="PF00578">
    <property type="entry name" value="AhpC-TSA"/>
    <property type="match status" value="1"/>
</dbReference>
<reference evidence="2" key="1">
    <citation type="submission" date="2019-03" db="EMBL/GenBank/DDBJ databases">
        <authorList>
            <person name="Hao L."/>
        </authorList>
    </citation>
    <scope>NUCLEOTIDE SEQUENCE</scope>
</reference>
<dbReference type="SUPFAM" id="SSF52833">
    <property type="entry name" value="Thioredoxin-like"/>
    <property type="match status" value="1"/>
</dbReference>
<accession>A0A485M750</accession>
<organism evidence="2">
    <name type="scientific">anaerobic digester metagenome</name>
    <dbReference type="NCBI Taxonomy" id="1263854"/>
    <lineage>
        <taxon>unclassified sequences</taxon>
        <taxon>metagenomes</taxon>
        <taxon>ecological metagenomes</taxon>
    </lineage>
</organism>
<dbReference type="InterPro" id="IPR036249">
    <property type="entry name" value="Thioredoxin-like_sf"/>
</dbReference>
<evidence type="ECO:0000313" key="2">
    <source>
        <dbReference type="EMBL" id="VFU18199.1"/>
    </source>
</evidence>
<gene>
    <name evidence="2" type="primary">prxU</name>
    <name evidence="2" type="ORF">SCFA_790019</name>
</gene>
<dbReference type="Gene3D" id="3.40.30.10">
    <property type="entry name" value="Glutaredoxin"/>
    <property type="match status" value="1"/>
</dbReference>
<protein>
    <submittedName>
        <fullName evidence="2">Selenocysteine-containing peroxiredoxin PrxU</fullName>
        <ecNumber evidence="2">1.11.1.15</ecNumber>
    </submittedName>
</protein>
<dbReference type="EC" id="1.11.1.15" evidence="2"/>
<dbReference type="AlphaFoldDB" id="A0A485M750"/>
<sequence>MEVRTMIKAGKPAPDFSAPAYYQGRFTHVELSRYREQWVVLYFYGGDYTFV</sequence>
<proteinExistence type="predicted"/>
<dbReference type="EMBL" id="CAADRM010000146">
    <property type="protein sequence ID" value="VFU18199.1"/>
    <property type="molecule type" value="Genomic_DNA"/>
</dbReference>
<dbReference type="InterPro" id="IPR000866">
    <property type="entry name" value="AhpC/TSA"/>
</dbReference>
<dbReference type="GO" id="GO:0004601">
    <property type="term" value="F:peroxidase activity"/>
    <property type="evidence" value="ECO:0007669"/>
    <property type="project" value="UniProtKB-KW"/>
</dbReference>
<name>A0A485M750_9ZZZZ</name>
<feature type="domain" description="Alkyl hydroperoxide reductase subunit C/ Thiol specific antioxidant" evidence="1">
    <location>
        <begin position="10"/>
        <end position="51"/>
    </location>
</feature>
<keyword evidence="2" id="KW-0560">Oxidoreductase</keyword>
<evidence type="ECO:0000259" key="1">
    <source>
        <dbReference type="Pfam" id="PF00578"/>
    </source>
</evidence>
<keyword evidence="2" id="KW-0575">Peroxidase</keyword>